<feature type="compositionally biased region" description="Basic residues" evidence="1">
    <location>
        <begin position="65"/>
        <end position="77"/>
    </location>
</feature>
<reference evidence="2 3" key="1">
    <citation type="journal article" date="2019" name="Int. J. Syst. Evol. Microbiol.">
        <title>The Global Catalogue of Microorganisms (GCM) 10K type strain sequencing project: providing services to taxonomists for standard genome sequencing and annotation.</title>
        <authorList>
            <consortium name="The Broad Institute Genomics Platform"/>
            <consortium name="The Broad Institute Genome Sequencing Center for Infectious Disease"/>
            <person name="Wu L."/>
            <person name="Ma J."/>
        </authorList>
    </citation>
    <scope>NUCLEOTIDE SEQUENCE [LARGE SCALE GENOMIC DNA]</scope>
    <source>
        <strain evidence="2 3">JCM 15933</strain>
    </source>
</reference>
<comment type="caution">
    <text evidence="2">The sequence shown here is derived from an EMBL/GenBank/DDBJ whole genome shotgun (WGS) entry which is preliminary data.</text>
</comment>
<evidence type="ECO:0000313" key="3">
    <source>
        <dbReference type="Proteomes" id="UP001501470"/>
    </source>
</evidence>
<feature type="region of interest" description="Disordered" evidence="1">
    <location>
        <begin position="1"/>
        <end position="77"/>
    </location>
</feature>
<sequence>MPAGTADNQPDNTTTTAAATAAAAESEEAPPRNPLEAIRRAQASRSLPPGVQQHGGGKGSGGKGAKSKSPRMYNRHK</sequence>
<protein>
    <submittedName>
        <fullName evidence="2">Uncharacterized protein</fullName>
    </submittedName>
</protein>
<gene>
    <name evidence="2" type="ORF">GCM10009827_105400</name>
</gene>
<feature type="compositionally biased region" description="Gly residues" evidence="1">
    <location>
        <begin position="53"/>
        <end position="64"/>
    </location>
</feature>
<dbReference type="Proteomes" id="UP001501470">
    <property type="component" value="Unassembled WGS sequence"/>
</dbReference>
<evidence type="ECO:0000256" key="1">
    <source>
        <dbReference type="SAM" id="MobiDB-lite"/>
    </source>
</evidence>
<accession>A0ABN2D095</accession>
<dbReference type="RefSeq" id="WP_344513267.1">
    <property type="nucleotide sequence ID" value="NZ_BAAAQD010000037.1"/>
</dbReference>
<keyword evidence="3" id="KW-1185">Reference proteome</keyword>
<dbReference type="EMBL" id="BAAAQD010000037">
    <property type="protein sequence ID" value="GAA1566637.1"/>
    <property type="molecule type" value="Genomic_DNA"/>
</dbReference>
<name>A0ABN2D095_9ACTN</name>
<organism evidence="2 3">
    <name type="scientific">Dactylosporangium maewongense</name>
    <dbReference type="NCBI Taxonomy" id="634393"/>
    <lineage>
        <taxon>Bacteria</taxon>
        <taxon>Bacillati</taxon>
        <taxon>Actinomycetota</taxon>
        <taxon>Actinomycetes</taxon>
        <taxon>Micromonosporales</taxon>
        <taxon>Micromonosporaceae</taxon>
        <taxon>Dactylosporangium</taxon>
    </lineage>
</organism>
<proteinExistence type="predicted"/>
<feature type="compositionally biased region" description="Low complexity" evidence="1">
    <location>
        <begin position="13"/>
        <end position="24"/>
    </location>
</feature>
<evidence type="ECO:0000313" key="2">
    <source>
        <dbReference type="EMBL" id="GAA1566637.1"/>
    </source>
</evidence>
<feature type="compositionally biased region" description="Polar residues" evidence="1">
    <location>
        <begin position="1"/>
        <end position="12"/>
    </location>
</feature>